<gene>
    <name evidence="7" type="ORF">LQ327_24690</name>
</gene>
<evidence type="ECO:0000313" key="7">
    <source>
        <dbReference type="EMBL" id="MCD2196575.1"/>
    </source>
</evidence>
<protein>
    <submittedName>
        <fullName evidence="7">Recombinase family protein</fullName>
    </submittedName>
</protein>
<dbReference type="InterPro" id="IPR006120">
    <property type="entry name" value="Resolvase_HTH_dom"/>
</dbReference>
<dbReference type="CDD" id="cd03768">
    <property type="entry name" value="SR_ResInv"/>
    <property type="match status" value="1"/>
</dbReference>
<dbReference type="RefSeq" id="WP_230738448.1">
    <property type="nucleotide sequence ID" value="NZ_JAJNDB010000006.1"/>
</dbReference>
<comment type="caution">
    <text evidence="7">The sequence shown here is derived from an EMBL/GenBank/DDBJ whole genome shotgun (WGS) entry which is preliminary data.</text>
</comment>
<dbReference type="PROSITE" id="PS51736">
    <property type="entry name" value="RECOMBINASES_3"/>
    <property type="match status" value="1"/>
</dbReference>
<dbReference type="PROSITE" id="PS00398">
    <property type="entry name" value="RECOMBINASES_2"/>
    <property type="match status" value="1"/>
</dbReference>
<sequence length="222" mass="23486">MNRAQDLDMLAAEPEVPSGRAIGYGRGSVSSPTDVGGPEDQRAALLDAGCARVYLDTSSGRGGAARPQLDACLAALEPGDTLVVVRLDRLGRSLPQLVTLVNDLRARGVGMRALQEGLDTTTPGGRMVFEVFAALSDFLRELLVEGTRDGLAAARARGQRLGRPPALTPEQVHQARTMLARPENSVASIARMLGVSRSTLYKHVPELGGRQVSSPPPDAREA</sequence>
<keyword evidence="3" id="KW-0238">DNA-binding</keyword>
<evidence type="ECO:0000256" key="5">
    <source>
        <dbReference type="SAM" id="MobiDB-lite"/>
    </source>
</evidence>
<evidence type="ECO:0000256" key="3">
    <source>
        <dbReference type="ARBA" id="ARBA00023125"/>
    </source>
</evidence>
<dbReference type="InterPro" id="IPR009057">
    <property type="entry name" value="Homeodomain-like_sf"/>
</dbReference>
<keyword evidence="2" id="KW-0229">DNA integration</keyword>
<dbReference type="SMART" id="SM00857">
    <property type="entry name" value="Resolvase"/>
    <property type="match status" value="1"/>
</dbReference>
<feature type="region of interest" description="Disordered" evidence="5">
    <location>
        <begin position="18"/>
        <end position="39"/>
    </location>
</feature>
<dbReference type="Proteomes" id="UP001199469">
    <property type="component" value="Unassembled WGS sequence"/>
</dbReference>
<dbReference type="CDD" id="cd00569">
    <property type="entry name" value="HTH_Hin_like"/>
    <property type="match status" value="1"/>
</dbReference>
<keyword evidence="8" id="KW-1185">Reference proteome</keyword>
<proteinExistence type="inferred from homology"/>
<dbReference type="PANTHER" id="PTHR30461">
    <property type="entry name" value="DNA-INVERTASE FROM LAMBDOID PROPHAGE"/>
    <property type="match status" value="1"/>
</dbReference>
<dbReference type="Gene3D" id="1.10.10.60">
    <property type="entry name" value="Homeodomain-like"/>
    <property type="match status" value="1"/>
</dbReference>
<dbReference type="SUPFAM" id="SSF53041">
    <property type="entry name" value="Resolvase-like"/>
    <property type="match status" value="1"/>
</dbReference>
<name>A0ABS8PE66_9PSEU</name>
<evidence type="ECO:0000256" key="2">
    <source>
        <dbReference type="ARBA" id="ARBA00022908"/>
    </source>
</evidence>
<dbReference type="Gene3D" id="3.40.50.1390">
    <property type="entry name" value="Resolvase, N-terminal catalytic domain"/>
    <property type="match status" value="1"/>
</dbReference>
<evidence type="ECO:0000256" key="4">
    <source>
        <dbReference type="ARBA" id="ARBA00023172"/>
    </source>
</evidence>
<dbReference type="InterPro" id="IPR050639">
    <property type="entry name" value="SSR_resolvase"/>
</dbReference>
<reference evidence="7 8" key="1">
    <citation type="submission" date="2021-11" db="EMBL/GenBank/DDBJ databases">
        <title>Draft genome sequence of Actinomycetospora sp. SF1 isolated from the rhizosphere soil.</title>
        <authorList>
            <person name="Duangmal K."/>
            <person name="Chantavorakit T."/>
        </authorList>
    </citation>
    <scope>NUCLEOTIDE SEQUENCE [LARGE SCALE GENOMIC DNA]</scope>
    <source>
        <strain evidence="7 8">TBRC 5722</strain>
    </source>
</reference>
<dbReference type="Pfam" id="PF00239">
    <property type="entry name" value="Resolvase"/>
    <property type="match status" value="1"/>
</dbReference>
<dbReference type="EMBL" id="JAJNDB010000006">
    <property type="protein sequence ID" value="MCD2196575.1"/>
    <property type="molecule type" value="Genomic_DNA"/>
</dbReference>
<organism evidence="7 8">
    <name type="scientific">Actinomycetospora endophytica</name>
    <dbReference type="NCBI Taxonomy" id="2291215"/>
    <lineage>
        <taxon>Bacteria</taxon>
        <taxon>Bacillati</taxon>
        <taxon>Actinomycetota</taxon>
        <taxon>Actinomycetes</taxon>
        <taxon>Pseudonocardiales</taxon>
        <taxon>Pseudonocardiaceae</taxon>
        <taxon>Actinomycetospora</taxon>
    </lineage>
</organism>
<dbReference type="Pfam" id="PF02796">
    <property type="entry name" value="HTH_7"/>
    <property type="match status" value="1"/>
</dbReference>
<dbReference type="PANTHER" id="PTHR30461:SF2">
    <property type="entry name" value="SERINE RECOMBINASE PINE-RELATED"/>
    <property type="match status" value="1"/>
</dbReference>
<keyword evidence="4" id="KW-0233">DNA recombination</keyword>
<comment type="similarity">
    <text evidence="1">Belongs to the site-specific recombinase resolvase family.</text>
</comment>
<feature type="domain" description="Resolvase/invertase-type recombinase catalytic" evidence="6">
    <location>
        <begin position="20"/>
        <end position="158"/>
    </location>
</feature>
<dbReference type="InterPro" id="IPR006118">
    <property type="entry name" value="Recombinase_CS"/>
</dbReference>
<dbReference type="SUPFAM" id="SSF46689">
    <property type="entry name" value="Homeodomain-like"/>
    <property type="match status" value="1"/>
</dbReference>
<evidence type="ECO:0000313" key="8">
    <source>
        <dbReference type="Proteomes" id="UP001199469"/>
    </source>
</evidence>
<evidence type="ECO:0000256" key="1">
    <source>
        <dbReference type="ARBA" id="ARBA00009913"/>
    </source>
</evidence>
<dbReference type="InterPro" id="IPR006119">
    <property type="entry name" value="Resolv_N"/>
</dbReference>
<dbReference type="InterPro" id="IPR036162">
    <property type="entry name" value="Resolvase-like_N_sf"/>
</dbReference>
<evidence type="ECO:0000259" key="6">
    <source>
        <dbReference type="PROSITE" id="PS51736"/>
    </source>
</evidence>
<accession>A0ABS8PE66</accession>